<dbReference type="Gene3D" id="3.90.176.10">
    <property type="entry name" value="Toxin ADP-ribosyltransferase, Chain A, domain 1"/>
    <property type="match status" value="1"/>
</dbReference>
<organism evidence="1 2">
    <name type="scientific">Rotaria magnacalcarata</name>
    <dbReference type="NCBI Taxonomy" id="392030"/>
    <lineage>
        <taxon>Eukaryota</taxon>
        <taxon>Metazoa</taxon>
        <taxon>Spiralia</taxon>
        <taxon>Gnathifera</taxon>
        <taxon>Rotifera</taxon>
        <taxon>Eurotatoria</taxon>
        <taxon>Bdelloidea</taxon>
        <taxon>Philodinida</taxon>
        <taxon>Philodinidae</taxon>
        <taxon>Rotaria</taxon>
    </lineage>
</organism>
<dbReference type="EMBL" id="CAJNRE010004252">
    <property type="protein sequence ID" value="CAF2033585.1"/>
    <property type="molecule type" value="Genomic_DNA"/>
</dbReference>
<evidence type="ECO:0000313" key="2">
    <source>
        <dbReference type="Proteomes" id="UP000663824"/>
    </source>
</evidence>
<sequence>MGNRSTSSKVKVKENLTESCLIWLDASVNSSTENVNAQKQFRRSFKNLLTFDDEDCLRHIHSLSKRDRIILIVSGRFGRIIVPKVARLRRIISIYVYCQSKKKGANNGQNSTQKLVTDVIAQLKDLFTHCRIDRSSARSNRFEEEPKEIEVSKDFEFTYSPEISIDWYRKNTFLYRKLNSTLRVQDVELLYLFRFFIRDTSKQLEQNRCRSTVRVFRGQFMSKKEVEMLEKSIGEFVSISSFYSTSINREVAQKFLNED</sequence>
<dbReference type="PROSITE" id="PS51996">
    <property type="entry name" value="TR_MART"/>
    <property type="match status" value="1"/>
</dbReference>
<evidence type="ECO:0000313" key="1">
    <source>
        <dbReference type="EMBL" id="CAF2033585.1"/>
    </source>
</evidence>
<dbReference type="SUPFAM" id="SSF56399">
    <property type="entry name" value="ADP-ribosylation"/>
    <property type="match status" value="1"/>
</dbReference>
<proteinExistence type="predicted"/>
<name>A0A816NHV5_9BILA</name>
<dbReference type="AlphaFoldDB" id="A0A816NHV5"/>
<comment type="caution">
    <text evidence="1">The sequence shown here is derived from an EMBL/GenBank/DDBJ whole genome shotgun (WGS) entry which is preliminary data.</text>
</comment>
<reference evidence="1" key="1">
    <citation type="submission" date="2021-02" db="EMBL/GenBank/DDBJ databases">
        <authorList>
            <person name="Nowell W R."/>
        </authorList>
    </citation>
    <scope>NUCLEOTIDE SEQUENCE</scope>
</reference>
<accession>A0A816NHV5</accession>
<protein>
    <submittedName>
        <fullName evidence="1">Uncharacterized protein</fullName>
    </submittedName>
</protein>
<gene>
    <name evidence="1" type="ORF">MBJ925_LOCUS10310</name>
</gene>
<dbReference type="Proteomes" id="UP000663824">
    <property type="component" value="Unassembled WGS sequence"/>
</dbReference>